<dbReference type="InterPro" id="IPR001611">
    <property type="entry name" value="Leu-rich_rpt"/>
</dbReference>
<dbReference type="Pfam" id="PF08263">
    <property type="entry name" value="LRRNT_2"/>
    <property type="match status" value="1"/>
</dbReference>
<accession>A0AAD9ZIX8</accession>
<keyword evidence="2" id="KW-0433">Leucine-rich repeat</keyword>
<dbReference type="AlphaFoldDB" id="A0AAD9ZIX8"/>
<dbReference type="Pfam" id="PF00560">
    <property type="entry name" value="LRR_1"/>
    <property type="match status" value="3"/>
</dbReference>
<dbReference type="InterPro" id="IPR032675">
    <property type="entry name" value="LRR_dom_sf"/>
</dbReference>
<dbReference type="PANTHER" id="PTHR48059:SF38">
    <property type="entry name" value="OS04G0534166 PROTEIN"/>
    <property type="match status" value="1"/>
</dbReference>
<proteinExistence type="inferred from homology"/>
<keyword evidence="3" id="KW-0677">Repeat</keyword>
<dbReference type="SUPFAM" id="SSF52058">
    <property type="entry name" value="L domain-like"/>
    <property type="match status" value="1"/>
</dbReference>
<comment type="subcellular location">
    <subcellularLocation>
        <location evidence="1">Cell envelope</location>
    </subcellularLocation>
</comment>
<dbReference type="Gene3D" id="3.80.10.10">
    <property type="entry name" value="Ribonuclease Inhibitor"/>
    <property type="match status" value="1"/>
</dbReference>
<evidence type="ECO:0000256" key="5">
    <source>
        <dbReference type="SAM" id="SignalP"/>
    </source>
</evidence>
<feature type="chain" id="PRO_5042142175" description="Leucine-rich repeat-containing N-terminal plant-type domain-containing protein" evidence="5">
    <location>
        <begin position="29"/>
        <end position="246"/>
    </location>
</feature>
<evidence type="ECO:0000313" key="7">
    <source>
        <dbReference type="EMBL" id="KAK3183141.1"/>
    </source>
</evidence>
<gene>
    <name evidence="7" type="ORF">Dsin_030427</name>
</gene>
<dbReference type="PANTHER" id="PTHR48059">
    <property type="entry name" value="POLYGALACTURONASE INHIBITOR 1"/>
    <property type="match status" value="1"/>
</dbReference>
<dbReference type="Proteomes" id="UP001281410">
    <property type="component" value="Unassembled WGS sequence"/>
</dbReference>
<evidence type="ECO:0000256" key="3">
    <source>
        <dbReference type="ARBA" id="ARBA00022737"/>
    </source>
</evidence>
<dbReference type="InterPro" id="IPR013210">
    <property type="entry name" value="LRR_N_plant-typ"/>
</dbReference>
<evidence type="ECO:0000256" key="2">
    <source>
        <dbReference type="ARBA" id="ARBA00022614"/>
    </source>
</evidence>
<feature type="signal peptide" evidence="5">
    <location>
        <begin position="1"/>
        <end position="28"/>
    </location>
</feature>
<organism evidence="7 8">
    <name type="scientific">Dipteronia sinensis</name>
    <dbReference type="NCBI Taxonomy" id="43782"/>
    <lineage>
        <taxon>Eukaryota</taxon>
        <taxon>Viridiplantae</taxon>
        <taxon>Streptophyta</taxon>
        <taxon>Embryophyta</taxon>
        <taxon>Tracheophyta</taxon>
        <taxon>Spermatophyta</taxon>
        <taxon>Magnoliopsida</taxon>
        <taxon>eudicotyledons</taxon>
        <taxon>Gunneridae</taxon>
        <taxon>Pentapetalae</taxon>
        <taxon>rosids</taxon>
        <taxon>malvids</taxon>
        <taxon>Sapindales</taxon>
        <taxon>Sapindaceae</taxon>
        <taxon>Hippocastanoideae</taxon>
        <taxon>Acereae</taxon>
        <taxon>Dipteronia</taxon>
    </lineage>
</organism>
<evidence type="ECO:0000259" key="6">
    <source>
        <dbReference type="Pfam" id="PF08263"/>
    </source>
</evidence>
<keyword evidence="5" id="KW-0732">Signal</keyword>
<reference evidence="7" key="1">
    <citation type="journal article" date="2023" name="Plant J.">
        <title>Genome sequences and population genomics provide insights into the demographic history, inbreeding, and mutation load of two 'living fossil' tree species of Dipteronia.</title>
        <authorList>
            <person name="Feng Y."/>
            <person name="Comes H.P."/>
            <person name="Chen J."/>
            <person name="Zhu S."/>
            <person name="Lu R."/>
            <person name="Zhang X."/>
            <person name="Li P."/>
            <person name="Qiu J."/>
            <person name="Olsen K.M."/>
            <person name="Qiu Y."/>
        </authorList>
    </citation>
    <scope>NUCLEOTIDE SEQUENCE</scope>
    <source>
        <strain evidence="7">NBL</strain>
    </source>
</reference>
<sequence length="246" mass="26838">MGLRIQVFLLSVWFQFLIIAAVTNNDDAASLKSLKDIWVGFPPNWKGSDPCGDQWEGIECSRSRVTTITLSSMGLSGTLSGDITALSELQTLDLSYNKGLKGSIPSSIGDLKMLTNLILVGCSFSGPIPESIGSLQKLVFLSLNSNSFNGRIPASIGRLTDLYWLDLADNQLEGTIPVSDGVSPGLDKLVRTKHFHLGKNKLSGGIPEKLFSSDMVLIHVLFDSNRAHWPPSFFPRTCENFGSRTF</sequence>
<keyword evidence="8" id="KW-1185">Reference proteome</keyword>
<evidence type="ECO:0000256" key="4">
    <source>
        <dbReference type="ARBA" id="ARBA00038043"/>
    </source>
</evidence>
<evidence type="ECO:0000313" key="8">
    <source>
        <dbReference type="Proteomes" id="UP001281410"/>
    </source>
</evidence>
<comment type="similarity">
    <text evidence="4">Belongs to the polygalacturonase-inhibiting protein family.</text>
</comment>
<dbReference type="EMBL" id="JANJYJ010000010">
    <property type="protein sequence ID" value="KAK3183141.1"/>
    <property type="molecule type" value="Genomic_DNA"/>
</dbReference>
<feature type="domain" description="Leucine-rich repeat-containing N-terminal plant-type" evidence="6">
    <location>
        <begin position="24"/>
        <end position="61"/>
    </location>
</feature>
<dbReference type="FunFam" id="3.80.10.10:FF:000363">
    <property type="entry name" value="Leucine-rich repeat family protein"/>
    <property type="match status" value="1"/>
</dbReference>
<dbReference type="InterPro" id="IPR051848">
    <property type="entry name" value="PGIP"/>
</dbReference>
<comment type="caution">
    <text evidence="7">The sequence shown here is derived from an EMBL/GenBank/DDBJ whole genome shotgun (WGS) entry which is preliminary data.</text>
</comment>
<protein>
    <recommendedName>
        <fullName evidence="6">Leucine-rich repeat-containing N-terminal plant-type domain-containing protein</fullName>
    </recommendedName>
</protein>
<name>A0AAD9ZIX8_9ROSI</name>
<evidence type="ECO:0000256" key="1">
    <source>
        <dbReference type="ARBA" id="ARBA00004196"/>
    </source>
</evidence>